<keyword evidence="2" id="KW-1185">Reference proteome</keyword>
<accession>A0A917CY92</accession>
<proteinExistence type="predicted"/>
<evidence type="ECO:0000313" key="2">
    <source>
        <dbReference type="Proteomes" id="UP000637643"/>
    </source>
</evidence>
<protein>
    <submittedName>
        <fullName evidence="1">Uncharacterized protein</fullName>
    </submittedName>
</protein>
<sequence length="60" mass="6236">MGGNFAVGGVKLQNIVLDGMGTNGIDVTAEGVFQPLSKASRADATSVLKRLLVYVELLNS</sequence>
<evidence type="ECO:0000313" key="1">
    <source>
        <dbReference type="EMBL" id="GGF99722.1"/>
    </source>
</evidence>
<organism evidence="1 2">
    <name type="scientific">Paenibacillus albidus</name>
    <dbReference type="NCBI Taxonomy" id="2041023"/>
    <lineage>
        <taxon>Bacteria</taxon>
        <taxon>Bacillati</taxon>
        <taxon>Bacillota</taxon>
        <taxon>Bacilli</taxon>
        <taxon>Bacillales</taxon>
        <taxon>Paenibacillaceae</taxon>
        <taxon>Paenibacillus</taxon>
    </lineage>
</organism>
<name>A0A917CY92_9BACL</name>
<dbReference type="EMBL" id="BMKR01000029">
    <property type="protein sequence ID" value="GGF99722.1"/>
    <property type="molecule type" value="Genomic_DNA"/>
</dbReference>
<gene>
    <name evidence="1" type="ORF">GCM10010912_50670</name>
</gene>
<comment type="caution">
    <text evidence="1">The sequence shown here is derived from an EMBL/GenBank/DDBJ whole genome shotgun (WGS) entry which is preliminary data.</text>
</comment>
<reference evidence="1" key="2">
    <citation type="submission" date="2020-09" db="EMBL/GenBank/DDBJ databases">
        <authorList>
            <person name="Sun Q."/>
            <person name="Zhou Y."/>
        </authorList>
    </citation>
    <scope>NUCLEOTIDE SEQUENCE</scope>
    <source>
        <strain evidence="1">CGMCC 1.16134</strain>
    </source>
</reference>
<dbReference type="Proteomes" id="UP000637643">
    <property type="component" value="Unassembled WGS sequence"/>
</dbReference>
<reference evidence="1" key="1">
    <citation type="journal article" date="2014" name="Int. J. Syst. Evol. Microbiol.">
        <title>Complete genome sequence of Corynebacterium casei LMG S-19264T (=DSM 44701T), isolated from a smear-ripened cheese.</title>
        <authorList>
            <consortium name="US DOE Joint Genome Institute (JGI-PGF)"/>
            <person name="Walter F."/>
            <person name="Albersmeier A."/>
            <person name="Kalinowski J."/>
            <person name="Ruckert C."/>
        </authorList>
    </citation>
    <scope>NUCLEOTIDE SEQUENCE</scope>
    <source>
        <strain evidence="1">CGMCC 1.16134</strain>
    </source>
</reference>
<dbReference type="AlphaFoldDB" id="A0A917CY92"/>